<dbReference type="OrthoDB" id="7428628at2"/>
<protein>
    <submittedName>
        <fullName evidence="2">Ferredoxin</fullName>
    </submittedName>
</protein>
<dbReference type="Pfam" id="PF04324">
    <property type="entry name" value="Fer2_BFD"/>
    <property type="match status" value="1"/>
</dbReference>
<dbReference type="InterPro" id="IPR041854">
    <property type="entry name" value="BFD-like_2Fe2S-bd_dom_sf"/>
</dbReference>
<reference evidence="2 3" key="1">
    <citation type="submission" date="2019-12" db="EMBL/GenBank/DDBJ databases">
        <title>Genomic-based taxomic classification of the family Erythrobacteraceae.</title>
        <authorList>
            <person name="Xu L."/>
        </authorList>
    </citation>
    <scope>NUCLEOTIDE SEQUENCE [LARGE SCALE GENOMIC DNA]</scope>
    <source>
        <strain evidence="2 3">DSM 17792</strain>
    </source>
</reference>
<dbReference type="EMBL" id="WTYC01000001">
    <property type="protein sequence ID" value="MXO47227.1"/>
    <property type="molecule type" value="Genomic_DNA"/>
</dbReference>
<organism evidence="2 3">
    <name type="scientific">Qipengyuania vulgaris</name>
    <dbReference type="NCBI Taxonomy" id="291985"/>
    <lineage>
        <taxon>Bacteria</taxon>
        <taxon>Pseudomonadati</taxon>
        <taxon>Pseudomonadota</taxon>
        <taxon>Alphaproteobacteria</taxon>
        <taxon>Sphingomonadales</taxon>
        <taxon>Erythrobacteraceae</taxon>
        <taxon>Qipengyuania</taxon>
    </lineage>
</organism>
<accession>A0A844XPQ0</accession>
<evidence type="ECO:0000313" key="2">
    <source>
        <dbReference type="EMBL" id="MXO47227.1"/>
    </source>
</evidence>
<evidence type="ECO:0000259" key="1">
    <source>
        <dbReference type="Pfam" id="PF04324"/>
    </source>
</evidence>
<dbReference type="Gene3D" id="1.10.10.1100">
    <property type="entry name" value="BFD-like [2Fe-2S]-binding domain"/>
    <property type="match status" value="1"/>
</dbReference>
<gene>
    <name evidence="2" type="ORF">GRI69_02980</name>
</gene>
<dbReference type="AlphaFoldDB" id="A0A844XPQ0"/>
<evidence type="ECO:0000313" key="3">
    <source>
        <dbReference type="Proteomes" id="UP000448199"/>
    </source>
</evidence>
<sequence length="64" mass="6892">MYVCICNAIRESDLRHAARRCPGDAEACYASLGKQPACGSCLNEADAILLEEREMAFKPTSVAA</sequence>
<proteinExistence type="predicted"/>
<feature type="domain" description="BFD-like [2Fe-2S]-binding" evidence="1">
    <location>
        <begin position="2"/>
        <end position="49"/>
    </location>
</feature>
<dbReference type="Proteomes" id="UP000448199">
    <property type="component" value="Unassembled WGS sequence"/>
</dbReference>
<dbReference type="InterPro" id="IPR007419">
    <property type="entry name" value="BFD-like_2Fe2S-bd_dom"/>
</dbReference>
<comment type="caution">
    <text evidence="2">The sequence shown here is derived from an EMBL/GenBank/DDBJ whole genome shotgun (WGS) entry which is preliminary data.</text>
</comment>
<name>A0A844XPQ0_9SPHN</name>
<keyword evidence="3" id="KW-1185">Reference proteome</keyword>